<evidence type="ECO:0000313" key="1">
    <source>
        <dbReference type="EMBL" id="KKK60701.1"/>
    </source>
</evidence>
<proteinExistence type="predicted"/>
<name>A0A0F8ZL83_9ZZZZ</name>
<gene>
    <name evidence="1" type="ORF">LCGC14_3021730</name>
</gene>
<reference evidence="1" key="1">
    <citation type="journal article" date="2015" name="Nature">
        <title>Complex archaea that bridge the gap between prokaryotes and eukaryotes.</title>
        <authorList>
            <person name="Spang A."/>
            <person name="Saw J.H."/>
            <person name="Jorgensen S.L."/>
            <person name="Zaremba-Niedzwiedzka K."/>
            <person name="Martijn J."/>
            <person name="Lind A.E."/>
            <person name="van Eijk R."/>
            <person name="Schleper C."/>
            <person name="Guy L."/>
            <person name="Ettema T.J."/>
        </authorList>
    </citation>
    <scope>NUCLEOTIDE SEQUENCE</scope>
</reference>
<dbReference type="EMBL" id="LAZR01062838">
    <property type="protein sequence ID" value="KKK60701.1"/>
    <property type="molecule type" value="Genomic_DNA"/>
</dbReference>
<organism evidence="1">
    <name type="scientific">marine sediment metagenome</name>
    <dbReference type="NCBI Taxonomy" id="412755"/>
    <lineage>
        <taxon>unclassified sequences</taxon>
        <taxon>metagenomes</taxon>
        <taxon>ecological metagenomes</taxon>
    </lineage>
</organism>
<dbReference type="AlphaFoldDB" id="A0A0F8ZL83"/>
<sequence length="114" mass="13158">MSTPALLPEFHTDPIRVLWVVRMRDGSLVNCNSYDDALETFENEMGTCLGRPSKEPMWLKRLRKHGTRRVRMVCQKVATHRKLASDREARTVFAAGQLVESLWAMVRELEDKVS</sequence>
<accession>A0A0F8ZL83</accession>
<comment type="caution">
    <text evidence="1">The sequence shown here is derived from an EMBL/GenBank/DDBJ whole genome shotgun (WGS) entry which is preliminary data.</text>
</comment>
<protein>
    <submittedName>
        <fullName evidence="1">Uncharacterized protein</fullName>
    </submittedName>
</protein>